<reference evidence="1 2" key="1">
    <citation type="journal article" date="2013" name="Nature">
        <title>Insights into bilaterian evolution from three spiralian genomes.</title>
        <authorList>
            <person name="Simakov O."/>
            <person name="Marletaz F."/>
            <person name="Cho S.J."/>
            <person name="Edsinger-Gonzales E."/>
            <person name="Havlak P."/>
            <person name="Hellsten U."/>
            <person name="Kuo D.H."/>
            <person name="Larsson T."/>
            <person name="Lv J."/>
            <person name="Arendt D."/>
            <person name="Savage R."/>
            <person name="Osoegawa K."/>
            <person name="de Jong P."/>
            <person name="Grimwood J."/>
            <person name="Chapman J.A."/>
            <person name="Shapiro H."/>
            <person name="Aerts A."/>
            <person name="Otillar R.P."/>
            <person name="Terry A.Y."/>
            <person name="Boore J.L."/>
            <person name="Grigoriev I.V."/>
            <person name="Lindberg D.R."/>
            <person name="Seaver E.C."/>
            <person name="Weisblat D.A."/>
            <person name="Putnam N.H."/>
            <person name="Rokhsar D.S."/>
        </authorList>
    </citation>
    <scope>NUCLEOTIDE SEQUENCE [LARGE SCALE GENOMIC DNA]</scope>
</reference>
<dbReference type="KEGG" id="lgi:LOTGIDRAFT_162292"/>
<evidence type="ECO:0000313" key="1">
    <source>
        <dbReference type="EMBL" id="ESO92815.1"/>
    </source>
</evidence>
<dbReference type="HOGENOM" id="CLU_2186919_0_0_1"/>
<dbReference type="GeneID" id="20238973"/>
<evidence type="ECO:0000313" key="2">
    <source>
        <dbReference type="Proteomes" id="UP000030746"/>
    </source>
</evidence>
<sequence length="109" mass="12661">MAALFKKALMNCFNQNLRPNKVSSVYDCCFCYWLPIDDRMWSGEVDFIYIENWAEDVDFTEDDDLINSNVRKSTTRSTNRFSIGSYEIYNTTSYGKSSFGISVTLIRLC</sequence>
<keyword evidence="2" id="KW-1185">Reference proteome</keyword>
<dbReference type="RefSeq" id="XP_009056502.1">
    <property type="nucleotide sequence ID" value="XM_009058254.1"/>
</dbReference>
<name>V4ACH8_LOTGI</name>
<dbReference type="Proteomes" id="UP000030746">
    <property type="component" value="Unassembled WGS sequence"/>
</dbReference>
<dbReference type="CTD" id="20238973"/>
<dbReference type="AlphaFoldDB" id="V4ACH8"/>
<dbReference type="EMBL" id="KB202014">
    <property type="protein sequence ID" value="ESO92815.1"/>
    <property type="molecule type" value="Genomic_DNA"/>
</dbReference>
<proteinExistence type="predicted"/>
<organism evidence="1 2">
    <name type="scientific">Lottia gigantea</name>
    <name type="common">Giant owl limpet</name>
    <dbReference type="NCBI Taxonomy" id="225164"/>
    <lineage>
        <taxon>Eukaryota</taxon>
        <taxon>Metazoa</taxon>
        <taxon>Spiralia</taxon>
        <taxon>Lophotrochozoa</taxon>
        <taxon>Mollusca</taxon>
        <taxon>Gastropoda</taxon>
        <taxon>Patellogastropoda</taxon>
        <taxon>Lottioidea</taxon>
        <taxon>Lottiidae</taxon>
        <taxon>Lottia</taxon>
    </lineage>
</organism>
<accession>V4ACH8</accession>
<gene>
    <name evidence="1" type="ORF">LOTGIDRAFT_162292</name>
</gene>
<protein>
    <submittedName>
        <fullName evidence="1">Uncharacterized protein</fullName>
    </submittedName>
</protein>